<dbReference type="OrthoDB" id="9804055at2"/>
<reference evidence="5 6" key="1">
    <citation type="submission" date="2017-09" db="EMBL/GenBank/DDBJ databases">
        <authorList>
            <person name="Ehlers B."/>
            <person name="Leendertz F.H."/>
        </authorList>
    </citation>
    <scope>NUCLEOTIDE SEQUENCE [LARGE SCALE GENOMIC DNA]</scope>
    <source>
        <strain evidence="5 6">CGMCC 1.05381</strain>
    </source>
</reference>
<dbReference type="Pfam" id="PF01047">
    <property type="entry name" value="MarR"/>
    <property type="match status" value="1"/>
</dbReference>
<keyword evidence="6" id="KW-1185">Reference proteome</keyword>
<dbReference type="GO" id="GO:0003700">
    <property type="term" value="F:DNA-binding transcription factor activity"/>
    <property type="evidence" value="ECO:0007669"/>
    <property type="project" value="InterPro"/>
</dbReference>
<dbReference type="Proteomes" id="UP000219440">
    <property type="component" value="Unassembled WGS sequence"/>
</dbReference>
<gene>
    <name evidence="5" type="ORF">SAMN06296378_2616</name>
</gene>
<dbReference type="GO" id="GO:0003677">
    <property type="term" value="F:DNA binding"/>
    <property type="evidence" value="ECO:0007669"/>
    <property type="project" value="UniProtKB-KW"/>
</dbReference>
<dbReference type="SUPFAM" id="SSF46785">
    <property type="entry name" value="Winged helix' DNA-binding domain"/>
    <property type="match status" value="1"/>
</dbReference>
<sequence length="138" mass="15390">MNEALNDDLRIALMRIVRRMRFERADDDISDGHLSALFVLWKEGAQTLGSLSEHERVTPPSMNRTVNALVESGLVTRTTSPDDGRKVLIEATDAGLEIARETKRRRAAWFARQLEALPPDERDALAAAAPILRKLADS</sequence>
<evidence type="ECO:0000256" key="1">
    <source>
        <dbReference type="ARBA" id="ARBA00023015"/>
    </source>
</evidence>
<dbReference type="InterPro" id="IPR036388">
    <property type="entry name" value="WH-like_DNA-bd_sf"/>
</dbReference>
<dbReference type="PROSITE" id="PS01117">
    <property type="entry name" value="HTH_MARR_1"/>
    <property type="match status" value="1"/>
</dbReference>
<dbReference type="EMBL" id="OCST01000005">
    <property type="protein sequence ID" value="SOE72787.1"/>
    <property type="molecule type" value="Genomic_DNA"/>
</dbReference>
<evidence type="ECO:0000256" key="2">
    <source>
        <dbReference type="ARBA" id="ARBA00023125"/>
    </source>
</evidence>
<dbReference type="InterPro" id="IPR023187">
    <property type="entry name" value="Tscrpt_reg_MarR-type_CS"/>
</dbReference>
<dbReference type="SMART" id="SM00347">
    <property type="entry name" value="HTH_MARR"/>
    <property type="match status" value="1"/>
</dbReference>
<dbReference type="RefSeq" id="WP_097061669.1">
    <property type="nucleotide sequence ID" value="NZ_BMLC01000004.1"/>
</dbReference>
<accession>A0A2C9A1B1</accession>
<keyword evidence="1" id="KW-0805">Transcription regulation</keyword>
<dbReference type="AlphaFoldDB" id="A0A2C9A1B1"/>
<dbReference type="PROSITE" id="PS50995">
    <property type="entry name" value="HTH_MARR_2"/>
    <property type="match status" value="1"/>
</dbReference>
<dbReference type="PANTHER" id="PTHR39515">
    <property type="entry name" value="CONSERVED PROTEIN"/>
    <property type="match status" value="1"/>
</dbReference>
<organism evidence="5 6">
    <name type="scientific">Salinibacterium xinjiangense</name>
    <dbReference type="NCBI Taxonomy" id="386302"/>
    <lineage>
        <taxon>Bacteria</taxon>
        <taxon>Bacillati</taxon>
        <taxon>Actinomycetota</taxon>
        <taxon>Actinomycetes</taxon>
        <taxon>Micrococcales</taxon>
        <taxon>Microbacteriaceae</taxon>
        <taxon>Salinibacterium</taxon>
    </lineage>
</organism>
<evidence type="ECO:0000313" key="6">
    <source>
        <dbReference type="Proteomes" id="UP000219440"/>
    </source>
</evidence>
<name>A0A2C9A1B1_9MICO</name>
<keyword evidence="2 5" id="KW-0238">DNA-binding</keyword>
<keyword evidence="3" id="KW-0804">Transcription</keyword>
<dbReference type="InterPro" id="IPR000835">
    <property type="entry name" value="HTH_MarR-typ"/>
</dbReference>
<dbReference type="PANTHER" id="PTHR39515:SF2">
    <property type="entry name" value="HTH-TYPE TRANSCRIPTIONAL REGULATOR RV0880"/>
    <property type="match status" value="1"/>
</dbReference>
<evidence type="ECO:0000256" key="3">
    <source>
        <dbReference type="ARBA" id="ARBA00023163"/>
    </source>
</evidence>
<proteinExistence type="predicted"/>
<evidence type="ECO:0000313" key="5">
    <source>
        <dbReference type="EMBL" id="SOE72787.1"/>
    </source>
</evidence>
<dbReference type="InterPro" id="IPR052526">
    <property type="entry name" value="HTH-type_Bedaq_tolerance"/>
</dbReference>
<dbReference type="InterPro" id="IPR036390">
    <property type="entry name" value="WH_DNA-bd_sf"/>
</dbReference>
<dbReference type="Gene3D" id="1.10.10.10">
    <property type="entry name" value="Winged helix-like DNA-binding domain superfamily/Winged helix DNA-binding domain"/>
    <property type="match status" value="1"/>
</dbReference>
<feature type="domain" description="HTH marR-type" evidence="4">
    <location>
        <begin position="1"/>
        <end position="137"/>
    </location>
</feature>
<protein>
    <submittedName>
        <fullName evidence="5">DNA-binding transcriptional regulator, MarR family</fullName>
    </submittedName>
</protein>
<evidence type="ECO:0000259" key="4">
    <source>
        <dbReference type="PROSITE" id="PS50995"/>
    </source>
</evidence>